<dbReference type="Gene3D" id="2.40.70.10">
    <property type="entry name" value="Acid Proteases"/>
    <property type="match status" value="1"/>
</dbReference>
<dbReference type="CDD" id="cd01647">
    <property type="entry name" value="RT_LTR"/>
    <property type="match status" value="1"/>
</dbReference>
<feature type="region of interest" description="Disordered" evidence="4">
    <location>
        <begin position="1"/>
        <end position="23"/>
    </location>
</feature>
<dbReference type="CDD" id="cd00303">
    <property type="entry name" value="retropepsin_like"/>
    <property type="match status" value="1"/>
</dbReference>
<evidence type="ECO:0000313" key="7">
    <source>
        <dbReference type="Proteomes" id="UP000264820"/>
    </source>
</evidence>
<dbReference type="InterPro" id="IPR036875">
    <property type="entry name" value="Znf_CCHC_sf"/>
</dbReference>
<dbReference type="SUPFAM" id="SSF57756">
    <property type="entry name" value="Retrovirus zinc finger-like domains"/>
    <property type="match status" value="1"/>
</dbReference>
<dbReference type="Proteomes" id="UP000264820">
    <property type="component" value="Unplaced"/>
</dbReference>
<keyword evidence="3" id="KW-0479">Metal-binding</keyword>
<organism evidence="6 7">
    <name type="scientific">Hippocampus comes</name>
    <name type="common">Tiger tail seahorse</name>
    <dbReference type="NCBI Taxonomy" id="109280"/>
    <lineage>
        <taxon>Eukaryota</taxon>
        <taxon>Metazoa</taxon>
        <taxon>Chordata</taxon>
        <taxon>Craniata</taxon>
        <taxon>Vertebrata</taxon>
        <taxon>Euteleostomi</taxon>
        <taxon>Actinopterygii</taxon>
        <taxon>Neopterygii</taxon>
        <taxon>Teleostei</taxon>
        <taxon>Neoteleostei</taxon>
        <taxon>Acanthomorphata</taxon>
        <taxon>Syngnathiaria</taxon>
        <taxon>Syngnathiformes</taxon>
        <taxon>Syngnathoidei</taxon>
        <taxon>Syngnathidae</taxon>
        <taxon>Hippocampus</taxon>
    </lineage>
</organism>
<dbReference type="InterPro" id="IPR032567">
    <property type="entry name" value="RTL1-rel"/>
</dbReference>
<dbReference type="InterPro" id="IPR043502">
    <property type="entry name" value="DNA/RNA_pol_sf"/>
</dbReference>
<evidence type="ECO:0000256" key="2">
    <source>
        <dbReference type="ARBA" id="ARBA00012180"/>
    </source>
</evidence>
<protein>
    <recommendedName>
        <fullName evidence="2">ribonuclease H</fullName>
        <ecNumber evidence="2">3.1.26.4</ecNumber>
    </recommendedName>
</protein>
<name>A0A3Q2YAJ9_HIPCM</name>
<dbReference type="PANTHER" id="PTHR15503">
    <property type="entry name" value="LDOC1 RELATED"/>
    <property type="match status" value="1"/>
</dbReference>
<dbReference type="SUPFAM" id="SSF50630">
    <property type="entry name" value="Acid proteases"/>
    <property type="match status" value="1"/>
</dbReference>
<dbReference type="InterPro" id="IPR021109">
    <property type="entry name" value="Peptidase_aspartic_dom_sf"/>
</dbReference>
<reference evidence="6" key="2">
    <citation type="submission" date="2025-09" db="UniProtKB">
        <authorList>
            <consortium name="Ensembl"/>
        </authorList>
    </citation>
    <scope>IDENTIFICATION</scope>
</reference>
<feature type="compositionally biased region" description="Basic and acidic residues" evidence="4">
    <location>
        <begin position="273"/>
        <end position="294"/>
    </location>
</feature>
<keyword evidence="3" id="KW-0862">Zinc</keyword>
<dbReference type="Pfam" id="PF03732">
    <property type="entry name" value="Retrotrans_gag"/>
    <property type="match status" value="1"/>
</dbReference>
<feature type="region of interest" description="Disordered" evidence="4">
    <location>
        <begin position="255"/>
        <end position="294"/>
    </location>
</feature>
<evidence type="ECO:0000256" key="3">
    <source>
        <dbReference type="PROSITE-ProRule" id="PRU00047"/>
    </source>
</evidence>
<keyword evidence="3" id="KW-0863">Zinc-finger</keyword>
<dbReference type="GO" id="GO:0008270">
    <property type="term" value="F:zinc ion binding"/>
    <property type="evidence" value="ECO:0007669"/>
    <property type="project" value="UniProtKB-KW"/>
</dbReference>
<keyword evidence="7" id="KW-1185">Reference proteome</keyword>
<feature type="domain" description="CCHC-type" evidence="5">
    <location>
        <begin position="247"/>
        <end position="262"/>
    </location>
</feature>
<dbReference type="GeneTree" id="ENSGT00940000171189"/>
<dbReference type="InterPro" id="IPR043128">
    <property type="entry name" value="Rev_trsase/Diguanyl_cyclase"/>
</dbReference>
<feature type="compositionally biased region" description="Basic and acidic residues" evidence="4">
    <location>
        <begin position="1"/>
        <end position="13"/>
    </location>
</feature>
<accession>A0A3Q2YAJ9</accession>
<dbReference type="Pfam" id="PF00078">
    <property type="entry name" value="RVT_1"/>
    <property type="match status" value="1"/>
</dbReference>
<dbReference type="InterPro" id="IPR005162">
    <property type="entry name" value="Retrotrans_gag_dom"/>
</dbReference>
<dbReference type="OMA" id="NIDWIFE"/>
<dbReference type="GO" id="GO:0004523">
    <property type="term" value="F:RNA-DNA hybrid ribonuclease activity"/>
    <property type="evidence" value="ECO:0007669"/>
    <property type="project" value="UniProtKB-EC"/>
</dbReference>
<dbReference type="Gene3D" id="3.30.70.270">
    <property type="match status" value="1"/>
</dbReference>
<evidence type="ECO:0000259" key="5">
    <source>
        <dbReference type="PROSITE" id="PS50158"/>
    </source>
</evidence>
<comment type="similarity">
    <text evidence="1">Belongs to the beta type-B retroviral polymerase family. HERV class-II K(HML-2) pol subfamily.</text>
</comment>
<dbReference type="Ensembl" id="ENSHCOT00000021741.1">
    <property type="protein sequence ID" value="ENSHCOP00000014203.1"/>
    <property type="gene ID" value="ENSHCOG00000000827.1"/>
</dbReference>
<dbReference type="AlphaFoldDB" id="A0A3Q2YAJ9"/>
<dbReference type="Gene3D" id="3.10.10.10">
    <property type="entry name" value="HIV Type 1 Reverse Transcriptase, subunit A, domain 1"/>
    <property type="match status" value="1"/>
</dbReference>
<dbReference type="InterPro" id="IPR000477">
    <property type="entry name" value="RT_dom"/>
</dbReference>
<evidence type="ECO:0000256" key="1">
    <source>
        <dbReference type="ARBA" id="ARBA00010879"/>
    </source>
</evidence>
<dbReference type="InterPro" id="IPR001878">
    <property type="entry name" value="Znf_CCHC"/>
</dbReference>
<dbReference type="Pfam" id="PF13650">
    <property type="entry name" value="Asp_protease_2"/>
    <property type="match status" value="1"/>
</dbReference>
<dbReference type="SUPFAM" id="SSF56672">
    <property type="entry name" value="DNA/RNA polymerases"/>
    <property type="match status" value="1"/>
</dbReference>
<proteinExistence type="inferred from homology"/>
<dbReference type="PANTHER" id="PTHR15503:SF36">
    <property type="entry name" value="RETROTRANSPOSON GAG-LIKE PROTEIN 5"/>
    <property type="match status" value="1"/>
</dbReference>
<dbReference type="EC" id="3.1.26.4" evidence="2"/>
<evidence type="ECO:0000256" key="4">
    <source>
        <dbReference type="SAM" id="MobiDB-lite"/>
    </source>
</evidence>
<evidence type="ECO:0000313" key="6">
    <source>
        <dbReference type="Ensembl" id="ENSHCOP00000014203.1"/>
    </source>
</evidence>
<dbReference type="PROSITE" id="PS50158">
    <property type="entry name" value="ZF_CCHC"/>
    <property type="match status" value="1"/>
</dbReference>
<sequence>MYRIQRDKQKEEQGLEPESLQQGQAVTELRGAVSMLAHRFDYLEPRLTQLKGRRAPTTEVPVHLPTFGREPMLPHPPRYGGEHGQCGHFLHQCSFVFDQQPSVYVNDNAKVAYVMSLLTGQAASWAISVSEAQPNLRSSFPDFVTALRRVFHHPVRGREAEGRLLELRQGKQSVADYSIEFRILAAQSGYEDRALCGLFRRGLNSLLKDELRNREPRCAAPGEEPMQLGGGSTRTAERRRCLDDRLCPKCGLQGHRAASCPSEPQPPTPFDYCESRPRAETQDPRRVDSRPGHPRRLELEGEIYGASRTRQIRALIDSGSDDCFLDTDIASELGCLVEELTERKRVHDLDGRLLAVVTQITETLKLRLSGNHVEHRRFYLMHSRAIPVILGLPWLKTHNPVISWERPAIEVWSPFFYQSWFLEAICLDGVPSCYHDLQQVFSKDRVRSLPPHRPYDCAIDLQVGAPLPSSRLHQVSHPEQEALREYINSSLAAGLIRPSRSPLGAGFFFVEKKDKSLRPCVDYRGLNDITIKNKYPLPLLDSAFAPLQSATIFSKLDLRSAYHLVRVREGDEWKTALRHHWAILSI</sequence>
<reference evidence="6" key="1">
    <citation type="submission" date="2025-08" db="UniProtKB">
        <authorList>
            <consortium name="Ensembl"/>
        </authorList>
    </citation>
    <scope>IDENTIFICATION</scope>
</reference>
<dbReference type="STRING" id="109280.ENSHCOP00000014203"/>
<dbReference type="GO" id="GO:0003676">
    <property type="term" value="F:nucleic acid binding"/>
    <property type="evidence" value="ECO:0007669"/>
    <property type="project" value="InterPro"/>
</dbReference>